<keyword evidence="2" id="KW-1185">Reference proteome</keyword>
<name>A0A6J2QF92_COTGO</name>
<feature type="region of interest" description="Disordered" evidence="1">
    <location>
        <begin position="277"/>
        <end position="312"/>
    </location>
</feature>
<evidence type="ECO:0000313" key="3">
    <source>
        <dbReference type="RefSeq" id="XP_029297088.1"/>
    </source>
</evidence>
<feature type="region of interest" description="Disordered" evidence="1">
    <location>
        <begin position="235"/>
        <end position="265"/>
    </location>
</feature>
<dbReference type="GO" id="GO:0043565">
    <property type="term" value="F:sequence-specific DNA binding"/>
    <property type="evidence" value="ECO:0007669"/>
    <property type="project" value="TreeGrafter"/>
</dbReference>
<dbReference type="GO" id="GO:0042796">
    <property type="term" value="P:snRNA transcription by RNA polymerase III"/>
    <property type="evidence" value="ECO:0007669"/>
    <property type="project" value="TreeGrafter"/>
</dbReference>
<dbReference type="InterPro" id="IPR019188">
    <property type="entry name" value="SNAPC1"/>
</dbReference>
<dbReference type="Proteomes" id="UP000504630">
    <property type="component" value="Chromosome 10"/>
</dbReference>
<protein>
    <submittedName>
        <fullName evidence="3">snRNA-activating protein complex subunit 1-like</fullName>
    </submittedName>
</protein>
<dbReference type="KEGG" id="cgob:115014407"/>
<dbReference type="InParanoid" id="A0A6J2QF92"/>
<dbReference type="RefSeq" id="XP_029297088.1">
    <property type="nucleotide sequence ID" value="XM_029441228.1"/>
</dbReference>
<accession>A0A6J2QF92</accession>
<dbReference type="AlphaFoldDB" id="A0A6J2QF92"/>
<dbReference type="PANTHER" id="PTHR15131">
    <property type="entry name" value="SMALL NUCLEAR RNA ACTIVATING COMPLEX, POLYPEPTIDE 1"/>
    <property type="match status" value="1"/>
</dbReference>
<sequence>MPRQRVIYSDVFYDPLTQDVEELLAHFQQTDSVRYEEFSAIWREMGFSDVFIGTTSRSELKRFCRVALATAVKYFLPPYSYQIRVGGLYLMFGLYNTQLAVPPVQIRLALRDWAQVQKFVKDSVDSGHQDVVYIYQKLVASKAIHYTAMPHLLTFLKQRKRKKEAVCEGFIGRTVAVQELYSADILEEGSNIQSQYETLKEATEEVGSKASMTQRDFTARLKDCMSEFLTWQQKTFSQHNKESGDDEDEEEEEKSAEASSSRARLLSSIKQKSYSNFQEVSKARRHRQQETVEESSSGAEQVQETLQRRRPPSLRARTWKSLGVTREECRHQSWLLSAPEQQRVAVRRTNQTPPFKAMMGGRRTFSCTQKFCPLVLFFQVK</sequence>
<dbReference type="GO" id="GO:0042795">
    <property type="term" value="P:snRNA transcription by RNA polymerase II"/>
    <property type="evidence" value="ECO:0007669"/>
    <property type="project" value="TreeGrafter"/>
</dbReference>
<organism evidence="2 3">
    <name type="scientific">Cottoperca gobio</name>
    <name type="common">Frogmouth</name>
    <name type="synonym">Aphritis gobio</name>
    <dbReference type="NCBI Taxonomy" id="56716"/>
    <lineage>
        <taxon>Eukaryota</taxon>
        <taxon>Metazoa</taxon>
        <taxon>Chordata</taxon>
        <taxon>Craniata</taxon>
        <taxon>Vertebrata</taxon>
        <taxon>Euteleostomi</taxon>
        <taxon>Actinopterygii</taxon>
        <taxon>Neopterygii</taxon>
        <taxon>Teleostei</taxon>
        <taxon>Neoteleostei</taxon>
        <taxon>Acanthomorphata</taxon>
        <taxon>Eupercaria</taxon>
        <taxon>Perciformes</taxon>
        <taxon>Notothenioidei</taxon>
        <taxon>Bovichtidae</taxon>
        <taxon>Cottoperca</taxon>
    </lineage>
</organism>
<evidence type="ECO:0000256" key="1">
    <source>
        <dbReference type="SAM" id="MobiDB-lite"/>
    </source>
</evidence>
<dbReference type="Pfam" id="PF09808">
    <property type="entry name" value="SNAPC1"/>
    <property type="match status" value="1"/>
</dbReference>
<reference evidence="3" key="1">
    <citation type="submission" date="2025-08" db="UniProtKB">
        <authorList>
            <consortium name="RefSeq"/>
        </authorList>
    </citation>
    <scope>IDENTIFICATION</scope>
</reference>
<feature type="compositionally biased region" description="Acidic residues" evidence="1">
    <location>
        <begin position="244"/>
        <end position="254"/>
    </location>
</feature>
<proteinExistence type="predicted"/>
<evidence type="ECO:0000313" key="2">
    <source>
        <dbReference type="Proteomes" id="UP000504630"/>
    </source>
</evidence>
<dbReference type="GO" id="GO:0019185">
    <property type="term" value="C:snRNA-activating protein complex"/>
    <property type="evidence" value="ECO:0007669"/>
    <property type="project" value="TreeGrafter"/>
</dbReference>
<gene>
    <name evidence="3" type="primary">LOC115014407</name>
</gene>
<feature type="compositionally biased region" description="Polar residues" evidence="1">
    <location>
        <begin position="294"/>
        <end position="305"/>
    </location>
</feature>
<dbReference type="PANTHER" id="PTHR15131:SF3">
    <property type="entry name" value="SNRNA-ACTIVATING PROTEIN COMPLEX SUBUNIT 1"/>
    <property type="match status" value="1"/>
</dbReference>
<dbReference type="GeneID" id="115014407"/>